<feature type="transmembrane region" description="Helical" evidence="5">
    <location>
        <begin position="140"/>
        <end position="162"/>
    </location>
</feature>
<name>A0A1V0TKU9_9ACTN</name>
<accession>A0A1V0TKU9</accession>
<feature type="transmembrane region" description="Helical" evidence="5">
    <location>
        <begin position="114"/>
        <end position="133"/>
    </location>
</feature>
<evidence type="ECO:0000313" key="7">
    <source>
        <dbReference type="EMBL" id="ARF53566.1"/>
    </source>
</evidence>
<dbReference type="PANTHER" id="PTHR23501">
    <property type="entry name" value="MAJOR FACILITATOR SUPERFAMILY"/>
    <property type="match status" value="1"/>
</dbReference>
<feature type="transmembrane region" description="Helical" evidence="5">
    <location>
        <begin position="361"/>
        <end position="387"/>
    </location>
</feature>
<keyword evidence="3 5" id="KW-1133">Transmembrane helix</keyword>
<dbReference type="Pfam" id="PF07690">
    <property type="entry name" value="MFS_1"/>
    <property type="match status" value="1"/>
</dbReference>
<dbReference type="InterPro" id="IPR036259">
    <property type="entry name" value="MFS_trans_sf"/>
</dbReference>
<feature type="transmembrane region" description="Helical" evidence="5">
    <location>
        <begin position="238"/>
        <end position="259"/>
    </location>
</feature>
<evidence type="ECO:0000256" key="5">
    <source>
        <dbReference type="SAM" id="Phobius"/>
    </source>
</evidence>
<gene>
    <name evidence="7" type="ORF">B1H19_04680</name>
</gene>
<keyword evidence="8" id="KW-1185">Reference proteome</keyword>
<dbReference type="GO" id="GO:0005886">
    <property type="term" value="C:plasma membrane"/>
    <property type="evidence" value="ECO:0007669"/>
    <property type="project" value="UniProtKB-SubCell"/>
</dbReference>
<feature type="transmembrane region" description="Helical" evidence="5">
    <location>
        <begin position="49"/>
        <end position="71"/>
    </location>
</feature>
<feature type="transmembrane region" description="Helical" evidence="5">
    <location>
        <begin position="301"/>
        <end position="323"/>
    </location>
</feature>
<dbReference type="Proteomes" id="UP000192726">
    <property type="component" value="Chromosome"/>
</dbReference>
<keyword evidence="4 5" id="KW-0472">Membrane</keyword>
<organism evidence="7 8">
    <name type="scientific">Streptomyces gilvosporeus</name>
    <dbReference type="NCBI Taxonomy" id="553510"/>
    <lineage>
        <taxon>Bacteria</taxon>
        <taxon>Bacillati</taxon>
        <taxon>Actinomycetota</taxon>
        <taxon>Actinomycetes</taxon>
        <taxon>Kitasatosporales</taxon>
        <taxon>Streptomycetaceae</taxon>
        <taxon>Streptomyces</taxon>
    </lineage>
</organism>
<dbReference type="EMBL" id="CP020569">
    <property type="protein sequence ID" value="ARF53566.1"/>
    <property type="molecule type" value="Genomic_DNA"/>
</dbReference>
<dbReference type="PANTHER" id="PTHR23501:SF154">
    <property type="entry name" value="MULTIDRUG-EFFLUX TRANSPORTER RV1634-RELATED"/>
    <property type="match status" value="1"/>
</dbReference>
<evidence type="ECO:0000256" key="3">
    <source>
        <dbReference type="ARBA" id="ARBA00022989"/>
    </source>
</evidence>
<proteinExistence type="predicted"/>
<evidence type="ECO:0000313" key="8">
    <source>
        <dbReference type="Proteomes" id="UP000192726"/>
    </source>
</evidence>
<dbReference type="SUPFAM" id="SSF103473">
    <property type="entry name" value="MFS general substrate transporter"/>
    <property type="match status" value="1"/>
</dbReference>
<reference evidence="7 8" key="1">
    <citation type="submission" date="2017-04" db="EMBL/GenBank/DDBJ databases">
        <title>Complete Genome Sequence of Streptomyces gilvosporeus F607, a Capable Producer of Natamycin.</title>
        <authorList>
            <person name="Zong G."/>
            <person name="Zhong C."/>
            <person name="Fu J."/>
            <person name="Qin R."/>
            <person name="Cao G."/>
        </authorList>
    </citation>
    <scope>NUCLEOTIDE SEQUENCE [LARGE SCALE GENOMIC DNA]</scope>
    <source>
        <strain evidence="7 8">F607</strain>
    </source>
</reference>
<dbReference type="PROSITE" id="PS50850">
    <property type="entry name" value="MFS"/>
    <property type="match status" value="1"/>
</dbReference>
<sequence length="461" mass="46721">MTTTEIRSVWTAECRRVTVGIAALLSLVAFEAFAVVTALPSALSDLHAIRLYGLAFGLYLAASLFASVVSGGAVDRWGPARPFIVGTVLFPLGSLLVGAAPTMGFFLAGRAVQGLGGGSVIVVLYVVVVRLYADALRPRAFAMMASAWVVPSIAGPPLTALVTQHLGWRWVFLGIPVLFLPAAGVLLPEVHSLREVPTDNGHEGTSWAPPRAGLMRVAAGAAAGGTLTQYAAQSRSLPTAAVCGAAAVVLLVLALPRLLPHGTLRARPGAPVFVLLRGLFAGAFFGTEVLLPLMVASRRGAGPALGGLILAAGSVGWAAGSWLPGRGRSDRSPRARLVGSCLLMAAGILIVMAGLSDPVPAAVAGLGWLVAGTGMGAGLSTVNRCALESSAPSQQGETSSSLQVSDSLASTVTTGVCAAIATTGPASGSTPTRFLAALSLTACLAALAALVAMIRIRTATR</sequence>
<dbReference type="Gene3D" id="1.20.1250.20">
    <property type="entry name" value="MFS general substrate transporter like domains"/>
    <property type="match status" value="1"/>
</dbReference>
<dbReference type="GO" id="GO:0022857">
    <property type="term" value="F:transmembrane transporter activity"/>
    <property type="evidence" value="ECO:0007669"/>
    <property type="project" value="InterPro"/>
</dbReference>
<feature type="transmembrane region" description="Helical" evidence="5">
    <location>
        <begin position="271"/>
        <end position="295"/>
    </location>
</feature>
<dbReference type="KEGG" id="sgv:B1H19_04680"/>
<dbReference type="InterPro" id="IPR020846">
    <property type="entry name" value="MFS_dom"/>
</dbReference>
<keyword evidence="2 5" id="KW-0812">Transmembrane</keyword>
<dbReference type="RefSeq" id="WP_083103340.1">
    <property type="nucleotide sequence ID" value="NZ_CP020569.1"/>
</dbReference>
<feature type="transmembrane region" description="Helical" evidence="5">
    <location>
        <begin position="21"/>
        <end position="43"/>
    </location>
</feature>
<comment type="subcellular location">
    <subcellularLocation>
        <location evidence="1">Cell membrane</location>
        <topology evidence="1">Multi-pass membrane protein</topology>
    </subcellularLocation>
</comment>
<feature type="transmembrane region" description="Helical" evidence="5">
    <location>
        <begin position="83"/>
        <end position="108"/>
    </location>
</feature>
<evidence type="ECO:0000256" key="2">
    <source>
        <dbReference type="ARBA" id="ARBA00022692"/>
    </source>
</evidence>
<evidence type="ECO:0000256" key="1">
    <source>
        <dbReference type="ARBA" id="ARBA00004651"/>
    </source>
</evidence>
<dbReference type="AlphaFoldDB" id="A0A1V0TKU9"/>
<feature type="domain" description="Major facilitator superfamily (MFS) profile" evidence="6">
    <location>
        <begin position="17"/>
        <end position="460"/>
    </location>
</feature>
<dbReference type="InterPro" id="IPR011701">
    <property type="entry name" value="MFS"/>
</dbReference>
<dbReference type="OrthoDB" id="9778875at2"/>
<feature type="transmembrane region" description="Helical" evidence="5">
    <location>
        <begin position="168"/>
        <end position="187"/>
    </location>
</feature>
<evidence type="ECO:0000256" key="4">
    <source>
        <dbReference type="ARBA" id="ARBA00023136"/>
    </source>
</evidence>
<feature type="transmembrane region" description="Helical" evidence="5">
    <location>
        <begin position="335"/>
        <end position="355"/>
    </location>
</feature>
<evidence type="ECO:0000259" key="6">
    <source>
        <dbReference type="PROSITE" id="PS50850"/>
    </source>
</evidence>
<feature type="transmembrane region" description="Helical" evidence="5">
    <location>
        <begin position="434"/>
        <end position="454"/>
    </location>
</feature>
<protein>
    <recommendedName>
        <fullName evidence="6">Major facilitator superfamily (MFS) profile domain-containing protein</fullName>
    </recommendedName>
</protein>
<dbReference type="STRING" id="553510.B1H19_04680"/>